<dbReference type="PANTHER" id="PTHR43038">
    <property type="entry name" value="ATP-BINDING CASSETTE, SUB-FAMILY H, MEMBER 1"/>
    <property type="match status" value="1"/>
</dbReference>
<dbReference type="SUPFAM" id="SSF52540">
    <property type="entry name" value="P-loop containing nucleoside triphosphate hydrolases"/>
    <property type="match status" value="1"/>
</dbReference>
<dbReference type="InterPro" id="IPR003439">
    <property type="entry name" value="ABC_transporter-like_ATP-bd"/>
</dbReference>
<reference evidence="2 3" key="1">
    <citation type="submission" date="2020-01" db="EMBL/GenBank/DDBJ databases">
        <title>Dynamics of blaIMP-6 dissemination in carbapenem resistant Enterobacteriacea isolated from regional surveillance in Osaka, Japan.</title>
        <authorList>
            <person name="Abe R."/>
            <person name="Akeda Y."/>
            <person name="Sugawara Y."/>
            <person name="Yamamoto N."/>
            <person name="Tomono K."/>
            <person name="Takeuchi D."/>
            <person name="Kawahara R."/>
            <person name="Hamada S."/>
        </authorList>
    </citation>
    <scope>NUCLEOTIDE SEQUENCE [LARGE SCALE GENOMIC DNA]</scope>
    <source>
        <strain evidence="2 3">E300</strain>
    </source>
</reference>
<proteinExistence type="predicted"/>
<dbReference type="Gene3D" id="3.40.50.300">
    <property type="entry name" value="P-loop containing nucleotide triphosphate hydrolases"/>
    <property type="match status" value="1"/>
</dbReference>
<dbReference type="InterPro" id="IPR027417">
    <property type="entry name" value="P-loop_NTPase"/>
</dbReference>
<feature type="domain" description="ABC transporter" evidence="1">
    <location>
        <begin position="1"/>
        <end position="118"/>
    </location>
</feature>
<dbReference type="GO" id="GO:0016887">
    <property type="term" value="F:ATP hydrolysis activity"/>
    <property type="evidence" value="ECO:0007669"/>
    <property type="project" value="InterPro"/>
</dbReference>
<dbReference type="PANTHER" id="PTHR43038:SF4">
    <property type="entry name" value="RIBOSOME-ASSOCIATED ATPASE"/>
    <property type="match status" value="1"/>
</dbReference>
<sequence>MKMLTGLLPASEGEAWLFGQPVDPKDIDTRRRVGYMSQAFSLYNELTVRQNLELHARLFHIPEAEIPARVAEMSERFKLNDVEDVLPESLPLGIRQRLSLAVAVIHRPEMLILDEPTSGVDPVARDMFWQLMVDLSRQDKVTIVPSSPPTL</sequence>
<accession>A0A8S0FG69</accession>
<dbReference type="Pfam" id="PF00005">
    <property type="entry name" value="ABC_tran"/>
    <property type="match status" value="1"/>
</dbReference>
<name>A0A8S0FG69_ECOLX</name>
<protein>
    <recommendedName>
        <fullName evidence="1">ABC transporter domain-containing protein</fullName>
    </recommendedName>
</protein>
<evidence type="ECO:0000259" key="1">
    <source>
        <dbReference type="Pfam" id="PF00005"/>
    </source>
</evidence>
<dbReference type="Proteomes" id="UP000467488">
    <property type="component" value="Chromosome"/>
</dbReference>
<gene>
    <name evidence="2" type="ORF">EIMP300_14510</name>
</gene>
<evidence type="ECO:0000313" key="2">
    <source>
        <dbReference type="EMBL" id="BBU80051.1"/>
    </source>
</evidence>
<dbReference type="EMBL" id="AP022360">
    <property type="protein sequence ID" value="BBU80051.1"/>
    <property type="molecule type" value="Genomic_DNA"/>
</dbReference>
<dbReference type="AlphaFoldDB" id="A0A8S0FG69"/>
<organism evidence="2 3">
    <name type="scientific">Escherichia coli</name>
    <dbReference type="NCBI Taxonomy" id="562"/>
    <lineage>
        <taxon>Bacteria</taxon>
        <taxon>Pseudomonadati</taxon>
        <taxon>Pseudomonadota</taxon>
        <taxon>Gammaproteobacteria</taxon>
        <taxon>Enterobacterales</taxon>
        <taxon>Enterobacteriaceae</taxon>
        <taxon>Escherichia</taxon>
    </lineage>
</organism>
<dbReference type="GO" id="GO:0005524">
    <property type="term" value="F:ATP binding"/>
    <property type="evidence" value="ECO:0007669"/>
    <property type="project" value="InterPro"/>
</dbReference>
<evidence type="ECO:0000313" key="3">
    <source>
        <dbReference type="Proteomes" id="UP000467488"/>
    </source>
</evidence>